<accession>A0A1J0VMK4</accession>
<proteinExistence type="predicted"/>
<dbReference type="InterPro" id="IPR010310">
    <property type="entry name" value="T7SS_ESAT-6-like"/>
</dbReference>
<evidence type="ECO:0008006" key="3">
    <source>
        <dbReference type="Google" id="ProtNLM"/>
    </source>
</evidence>
<dbReference type="Gene3D" id="1.10.287.1060">
    <property type="entry name" value="ESAT-6-like"/>
    <property type="match status" value="1"/>
</dbReference>
<dbReference type="SUPFAM" id="SSF140453">
    <property type="entry name" value="EsxAB dimer-like"/>
    <property type="match status" value="1"/>
</dbReference>
<gene>
    <name evidence="1" type="ORF">BOX37_04005</name>
</gene>
<keyword evidence="2" id="KW-1185">Reference proteome</keyword>
<protein>
    <recommendedName>
        <fullName evidence="3">ESAT-6-like protein</fullName>
    </recommendedName>
</protein>
<dbReference type="InterPro" id="IPR036689">
    <property type="entry name" value="ESAT-6-like_sf"/>
</dbReference>
<dbReference type="Proteomes" id="UP000183810">
    <property type="component" value="Chromosome"/>
</dbReference>
<evidence type="ECO:0000313" key="1">
    <source>
        <dbReference type="EMBL" id="APE33267.1"/>
    </source>
</evidence>
<sequence length="113" mass="11767">MTTGTGDVNVDDVAAAAAANEMYEAIGAIRKTINAINGEVQDVKAKWKGDAQGAFETAAVDWEEEATQLNGILDQMQQQVESGNNAYLAMDQGARDDFARLQGGSGGGGLTSL</sequence>
<dbReference type="Pfam" id="PF06013">
    <property type="entry name" value="WXG100"/>
    <property type="match status" value="1"/>
</dbReference>
<name>A0A1J0VMK4_9NOCA</name>
<dbReference type="NCBIfam" id="TIGR03930">
    <property type="entry name" value="WXG100_ESAT6"/>
    <property type="match status" value="1"/>
</dbReference>
<reference evidence="1" key="1">
    <citation type="submission" date="2016-11" db="EMBL/GenBank/DDBJ databases">
        <authorList>
            <person name="Jaros S."/>
            <person name="Januszkiewicz K."/>
            <person name="Wedrychowicz H."/>
        </authorList>
    </citation>
    <scope>NUCLEOTIDE SEQUENCE [LARGE SCALE GENOMIC DNA]</scope>
    <source>
        <strain evidence="1">Y48</strain>
    </source>
</reference>
<evidence type="ECO:0000313" key="2">
    <source>
        <dbReference type="Proteomes" id="UP000183810"/>
    </source>
</evidence>
<dbReference type="AlphaFoldDB" id="A0A1J0VMK4"/>
<dbReference type="RefSeq" id="WP_071926453.1">
    <property type="nucleotide sequence ID" value="NZ_CP018082.1"/>
</dbReference>
<dbReference type="OrthoDB" id="4552031at2"/>
<organism evidence="1 2">
    <name type="scientific">Nocardia mangyaensis</name>
    <dbReference type="NCBI Taxonomy" id="2213200"/>
    <lineage>
        <taxon>Bacteria</taxon>
        <taxon>Bacillati</taxon>
        <taxon>Actinomycetota</taxon>
        <taxon>Actinomycetes</taxon>
        <taxon>Mycobacteriales</taxon>
        <taxon>Nocardiaceae</taxon>
        <taxon>Nocardia</taxon>
    </lineage>
</organism>
<dbReference type="EMBL" id="CP018082">
    <property type="protein sequence ID" value="APE33267.1"/>
    <property type="molecule type" value="Genomic_DNA"/>
</dbReference>
<dbReference type="KEGG" id="nsl:BOX37_04005"/>